<dbReference type="AlphaFoldDB" id="A0A1W1I2J9"/>
<reference evidence="1 2" key="1">
    <citation type="submission" date="2017-03" db="EMBL/GenBank/DDBJ databases">
        <authorList>
            <person name="Afonso C.L."/>
            <person name="Miller P.J."/>
            <person name="Scott M.A."/>
            <person name="Spackman E."/>
            <person name="Goraichik I."/>
            <person name="Dimitrov K.M."/>
            <person name="Suarez D.L."/>
            <person name="Swayne D.E."/>
        </authorList>
    </citation>
    <scope>NUCLEOTIDE SEQUENCE [LARGE SCALE GENOMIC DNA]</scope>
    <source>
        <strain evidence="1">Genome sequencing of Nitrospira japonica strain NJ11</strain>
    </source>
</reference>
<keyword evidence="2" id="KW-1185">Reference proteome</keyword>
<dbReference type="STRING" id="1325564.NSJP_1068"/>
<evidence type="ECO:0000313" key="2">
    <source>
        <dbReference type="Proteomes" id="UP000192042"/>
    </source>
</evidence>
<protein>
    <submittedName>
        <fullName evidence="1">Uncharacterized protein</fullName>
    </submittedName>
</protein>
<dbReference type="KEGG" id="nja:NSJP_1068"/>
<dbReference type="EMBL" id="LT828648">
    <property type="protein sequence ID" value="SLM47240.1"/>
    <property type="molecule type" value="Genomic_DNA"/>
</dbReference>
<sequence length="64" mass="7221">MASQQNPDNAATIIQLRAVIMNTSLLNARLLDQPWAGRNARLTARLRTTYYVSIVVRPASLRRL</sequence>
<evidence type="ECO:0000313" key="1">
    <source>
        <dbReference type="EMBL" id="SLM47240.1"/>
    </source>
</evidence>
<organism evidence="1 2">
    <name type="scientific">Nitrospira japonica</name>
    <dbReference type="NCBI Taxonomy" id="1325564"/>
    <lineage>
        <taxon>Bacteria</taxon>
        <taxon>Pseudomonadati</taxon>
        <taxon>Nitrospirota</taxon>
        <taxon>Nitrospiria</taxon>
        <taxon>Nitrospirales</taxon>
        <taxon>Nitrospiraceae</taxon>
        <taxon>Nitrospira</taxon>
    </lineage>
</organism>
<dbReference type="Proteomes" id="UP000192042">
    <property type="component" value="Chromosome I"/>
</dbReference>
<accession>A0A1W1I2J9</accession>
<gene>
    <name evidence="1" type="ORF">NSJP_1068</name>
</gene>
<name>A0A1W1I2J9_9BACT</name>
<proteinExistence type="predicted"/>